<dbReference type="AlphaFoldDB" id="A0A5J6HYT0"/>
<keyword evidence="4" id="KW-1185">Reference proteome</keyword>
<evidence type="ECO:0000313" key="4">
    <source>
        <dbReference type="Proteomes" id="UP000326553"/>
    </source>
</evidence>
<evidence type="ECO:0000313" key="3">
    <source>
        <dbReference type="EMBL" id="QEV21755.1"/>
    </source>
</evidence>
<sequence>MYKRLPVLALCLATAALGISACDDSGDNRSGAPARAASTAPPSPESPSAASSGDDAKPRQLTGAMPAFFLKTIRDHYPDMDNISDEKLLAHGNAFCAAEGQALADQAKKTMKELGTTPKQTARIMGSAHGYCRLGSTQSGN</sequence>
<organism evidence="3 4">
    <name type="scientific">Streptomyces alboniger</name>
    <dbReference type="NCBI Taxonomy" id="132473"/>
    <lineage>
        <taxon>Bacteria</taxon>
        <taxon>Bacillati</taxon>
        <taxon>Actinomycetota</taxon>
        <taxon>Actinomycetes</taxon>
        <taxon>Kitasatosporales</taxon>
        <taxon>Streptomycetaceae</taxon>
        <taxon>Streptomyces</taxon>
        <taxon>Streptomyces aurantiacus group</taxon>
    </lineage>
</organism>
<evidence type="ECO:0000256" key="1">
    <source>
        <dbReference type="SAM" id="MobiDB-lite"/>
    </source>
</evidence>
<reference evidence="3 4" key="1">
    <citation type="submission" date="2017-09" db="EMBL/GenBank/DDBJ databases">
        <authorList>
            <person name="Lee N."/>
            <person name="Cho B.-K."/>
        </authorList>
    </citation>
    <scope>NUCLEOTIDE SEQUENCE [LARGE SCALE GENOMIC DNA]</scope>
    <source>
        <strain evidence="3 4">ATCC 12461</strain>
    </source>
</reference>
<dbReference type="OrthoDB" id="4233774at2"/>
<feature type="compositionally biased region" description="Low complexity" evidence="1">
    <location>
        <begin position="30"/>
        <end position="52"/>
    </location>
</feature>
<dbReference type="RefSeq" id="WP_055530944.1">
    <property type="nucleotide sequence ID" value="NZ_CP023695.1"/>
</dbReference>
<gene>
    <name evidence="3" type="ORF">CP975_33335</name>
</gene>
<name>A0A5J6HYT0_STRAD</name>
<dbReference type="KEGG" id="salw:CP975_33335"/>
<feature type="signal peptide" evidence="2">
    <location>
        <begin position="1"/>
        <end position="21"/>
    </location>
</feature>
<protein>
    <recommendedName>
        <fullName evidence="5">DUF732 domain-containing protein</fullName>
    </recommendedName>
</protein>
<feature type="chain" id="PRO_5023827126" description="DUF732 domain-containing protein" evidence="2">
    <location>
        <begin position="22"/>
        <end position="141"/>
    </location>
</feature>
<dbReference type="PROSITE" id="PS51257">
    <property type="entry name" value="PROKAR_LIPOPROTEIN"/>
    <property type="match status" value="1"/>
</dbReference>
<keyword evidence="2" id="KW-0732">Signal</keyword>
<dbReference type="EMBL" id="CP023695">
    <property type="protein sequence ID" value="QEV21755.1"/>
    <property type="molecule type" value="Genomic_DNA"/>
</dbReference>
<accession>A0A5J6HYT0</accession>
<dbReference type="Proteomes" id="UP000326553">
    <property type="component" value="Chromosome"/>
</dbReference>
<proteinExistence type="predicted"/>
<evidence type="ECO:0000256" key="2">
    <source>
        <dbReference type="SAM" id="SignalP"/>
    </source>
</evidence>
<feature type="region of interest" description="Disordered" evidence="1">
    <location>
        <begin position="24"/>
        <end position="61"/>
    </location>
</feature>
<evidence type="ECO:0008006" key="5">
    <source>
        <dbReference type="Google" id="ProtNLM"/>
    </source>
</evidence>